<dbReference type="EMBL" id="MH588546">
    <property type="protein sequence ID" value="AXQ69478.1"/>
    <property type="molecule type" value="Genomic_DNA"/>
</dbReference>
<dbReference type="Proteomes" id="UP000259421">
    <property type="component" value="Segment"/>
</dbReference>
<proteinExistence type="predicted"/>
<gene>
    <name evidence="1" type="ORF">CcrBL9_gp454</name>
</gene>
<organism evidence="1 2">
    <name type="scientific">Caulobacter phage CcrBL9</name>
    <dbReference type="NCBI Taxonomy" id="2283270"/>
    <lineage>
        <taxon>Viruses</taxon>
        <taxon>Duplodnaviria</taxon>
        <taxon>Heunggongvirae</taxon>
        <taxon>Uroviricota</taxon>
        <taxon>Caudoviricetes</taxon>
        <taxon>Jeanschmidtviridae</taxon>
        <taxon>Bertelyvirus</taxon>
        <taxon>Bertelyvirus BL9</taxon>
    </lineage>
</organism>
<protein>
    <submittedName>
        <fullName evidence="1">Uncharacterized protein</fullName>
    </submittedName>
</protein>
<accession>A0A385EFD3</accession>
<keyword evidence="2" id="KW-1185">Reference proteome</keyword>
<reference evidence="2" key="1">
    <citation type="submission" date="2018-07" db="EMBL/GenBank/DDBJ databases">
        <title>Giant CbK-like Caulobacter bacteriophages have genetically divergent genomes.</title>
        <authorList>
            <person name="Wilson K.M."/>
            <person name="Ely B."/>
        </authorList>
    </citation>
    <scope>NUCLEOTIDE SEQUENCE [LARGE SCALE GENOMIC DNA]</scope>
</reference>
<sequence>MKELHHQDLHAVTSATGKSRLVFGSPADAKARAEQLSRLEDGSLVQTWQVSDVYHILHDLDPGPAERRRAINTVTILGQVAKASPLTVYRAPGDARPVESDASRDVAEAGLRIDAGMIIHKLKNGLSPATLSQRQINTLVDAWALMIRDMGRLHDLELMQDA</sequence>
<name>A0A385EFD3_9CAUD</name>
<reference evidence="1 2" key="2">
    <citation type="submission" date="2018-09" db="EMBL/GenBank/DDBJ databases">
        <title>Giant CbK-like Caulobacter bacteriophages have genetically divergent genomes.</title>
        <authorList>
            <person name="Wilson K."/>
            <person name="Ely B."/>
        </authorList>
    </citation>
    <scope>NUCLEOTIDE SEQUENCE [LARGE SCALE GENOMIC DNA]</scope>
</reference>
<evidence type="ECO:0000313" key="2">
    <source>
        <dbReference type="Proteomes" id="UP000259421"/>
    </source>
</evidence>
<evidence type="ECO:0000313" key="1">
    <source>
        <dbReference type="EMBL" id="AXQ69478.1"/>
    </source>
</evidence>